<evidence type="ECO:0000313" key="1">
    <source>
        <dbReference type="EMBL" id="MCD9639557.1"/>
    </source>
</evidence>
<name>A0ABS8UXS9_DATST</name>
<accession>A0ABS8UXS9</accession>
<dbReference type="InterPro" id="IPR045851">
    <property type="entry name" value="AMP-bd_C_sf"/>
</dbReference>
<dbReference type="Proteomes" id="UP000823775">
    <property type="component" value="Unassembled WGS sequence"/>
</dbReference>
<reference evidence="1 2" key="1">
    <citation type="journal article" date="2021" name="BMC Genomics">
        <title>Datura genome reveals duplications of psychoactive alkaloid biosynthetic genes and high mutation rate following tissue culture.</title>
        <authorList>
            <person name="Rajewski A."/>
            <person name="Carter-House D."/>
            <person name="Stajich J."/>
            <person name="Litt A."/>
        </authorList>
    </citation>
    <scope>NUCLEOTIDE SEQUENCE [LARGE SCALE GENOMIC DNA]</scope>
    <source>
        <strain evidence="1">AR-01</strain>
    </source>
</reference>
<dbReference type="GO" id="GO:0016874">
    <property type="term" value="F:ligase activity"/>
    <property type="evidence" value="ECO:0007669"/>
    <property type="project" value="UniProtKB-KW"/>
</dbReference>
<feature type="non-terminal residue" evidence="1">
    <location>
        <position position="1"/>
    </location>
</feature>
<proteinExistence type="predicted"/>
<protein>
    <submittedName>
        <fullName evidence="1">Acetate/butyrate--CoA ligase aae7, peroxisomal</fullName>
    </submittedName>
</protein>
<keyword evidence="1" id="KW-0436">Ligase</keyword>
<evidence type="ECO:0000313" key="2">
    <source>
        <dbReference type="Proteomes" id="UP000823775"/>
    </source>
</evidence>
<keyword evidence="2" id="KW-1185">Reference proteome</keyword>
<organism evidence="1 2">
    <name type="scientific">Datura stramonium</name>
    <name type="common">Jimsonweed</name>
    <name type="synonym">Common thornapple</name>
    <dbReference type="NCBI Taxonomy" id="4076"/>
    <lineage>
        <taxon>Eukaryota</taxon>
        <taxon>Viridiplantae</taxon>
        <taxon>Streptophyta</taxon>
        <taxon>Embryophyta</taxon>
        <taxon>Tracheophyta</taxon>
        <taxon>Spermatophyta</taxon>
        <taxon>Magnoliopsida</taxon>
        <taxon>eudicotyledons</taxon>
        <taxon>Gunneridae</taxon>
        <taxon>Pentapetalae</taxon>
        <taxon>asterids</taxon>
        <taxon>lamiids</taxon>
        <taxon>Solanales</taxon>
        <taxon>Solanaceae</taxon>
        <taxon>Solanoideae</taxon>
        <taxon>Datureae</taxon>
        <taxon>Datura</taxon>
    </lineage>
</organism>
<dbReference type="SUPFAM" id="SSF56801">
    <property type="entry name" value="Acetyl-CoA synthetase-like"/>
    <property type="match status" value="1"/>
</dbReference>
<dbReference type="EMBL" id="JACEIK010002942">
    <property type="protein sequence ID" value="MCD9639557.1"/>
    <property type="molecule type" value="Genomic_DNA"/>
</dbReference>
<comment type="caution">
    <text evidence="1">The sequence shown here is derived from an EMBL/GenBank/DDBJ whole genome shotgun (WGS) entry which is preliminary data.</text>
</comment>
<dbReference type="Gene3D" id="3.30.300.30">
    <property type="match status" value="1"/>
</dbReference>
<gene>
    <name evidence="1" type="primary">AAE7_1</name>
    <name evidence="1" type="ORF">HAX54_024173</name>
</gene>
<sequence length="63" mass="7230">KMDPKIVGRGYWVKSCVDQKMPKYWVPKSVFYGPLPKTATGKIQKHLLRAKAKEMGPVKKSRL</sequence>